<proteinExistence type="predicted"/>
<evidence type="ECO:0000313" key="2">
    <source>
        <dbReference type="Proteomes" id="UP001529256"/>
    </source>
</evidence>
<accession>A0ABT7V4A1</accession>
<reference evidence="1 2" key="3">
    <citation type="submission" date="2023-06" db="EMBL/GenBank/DDBJ databases">
        <authorList>
            <person name="Zeman M."/>
            <person name="Kubasova T."/>
            <person name="Jahodarova E."/>
            <person name="Nykrynova M."/>
            <person name="Rychlik I."/>
        </authorList>
    </citation>
    <scope>NUCLEOTIDE SEQUENCE [LARGE SCALE GENOMIC DNA]</scope>
    <source>
        <strain evidence="1 2">153_Feed</strain>
    </source>
</reference>
<evidence type="ECO:0008006" key="3">
    <source>
        <dbReference type="Google" id="ProtNLM"/>
    </source>
</evidence>
<name>A0ABT7V4A1_9ACTN</name>
<protein>
    <recommendedName>
        <fullName evidence="3">YokE-like PH domain-containing protein</fullName>
    </recommendedName>
</protein>
<sequence length="147" mass="15157">MADMREDVRALLAADGVHPGRAARANIAGACELIAEDDAVKLVLLGELSVFHEFVPVPERATGALVVADGGVAAFGSTWGTTLSCAGRWEDVAALRARGGLGGLSVEAVVSGTKIAFLEVYAGKRTDAHRRLLAAICSEKLGGDGEK</sequence>
<gene>
    <name evidence="1" type="ORF">QUW25_07080</name>
</gene>
<dbReference type="EMBL" id="JAUDEA010000010">
    <property type="protein sequence ID" value="MDM8271428.1"/>
    <property type="molecule type" value="Genomic_DNA"/>
</dbReference>
<evidence type="ECO:0000313" key="1">
    <source>
        <dbReference type="EMBL" id="MDM8271428.1"/>
    </source>
</evidence>
<dbReference type="Proteomes" id="UP001529256">
    <property type="component" value="Unassembled WGS sequence"/>
</dbReference>
<reference evidence="2" key="1">
    <citation type="submission" date="2023-06" db="EMBL/GenBank/DDBJ databases">
        <title>Identification and characterization of horizontal gene transfer across gut microbiota members of farm animals based on homology search.</title>
        <authorList>
            <person name="Zeman M."/>
            <person name="Kubasova T."/>
            <person name="Jahodarova E."/>
            <person name="Nykrynova M."/>
            <person name="Rychlik I."/>
        </authorList>
    </citation>
    <scope>NUCLEOTIDE SEQUENCE [LARGE SCALE GENOMIC DNA]</scope>
    <source>
        <strain evidence="2">153_Feed</strain>
    </source>
</reference>
<comment type="caution">
    <text evidence="1">The sequence shown here is derived from an EMBL/GenBank/DDBJ whole genome shotgun (WGS) entry which is preliminary data.</text>
</comment>
<dbReference type="RefSeq" id="WP_289511513.1">
    <property type="nucleotide sequence ID" value="NZ_JAUDEA010000010.1"/>
</dbReference>
<organism evidence="1 2">
    <name type="scientific">Thermophilibacter provencensis</name>
    <dbReference type="NCBI Taxonomy" id="1852386"/>
    <lineage>
        <taxon>Bacteria</taxon>
        <taxon>Bacillati</taxon>
        <taxon>Actinomycetota</taxon>
        <taxon>Coriobacteriia</taxon>
        <taxon>Coriobacteriales</taxon>
        <taxon>Atopobiaceae</taxon>
        <taxon>Thermophilibacter</taxon>
    </lineage>
</organism>
<reference evidence="1 2" key="2">
    <citation type="submission" date="2023-06" db="EMBL/GenBank/DDBJ databases">
        <title>Identification and characterization of horizontal gene transfer across gut microbiota members of farm animals based on homology search.</title>
        <authorList>
            <person name="Schwarzerova J."/>
            <person name="Nykrynova M."/>
            <person name="Jureckova K."/>
            <person name="Cejkova D."/>
            <person name="Rychlik I."/>
        </authorList>
    </citation>
    <scope>NUCLEOTIDE SEQUENCE [LARGE SCALE GENOMIC DNA]</scope>
    <source>
        <strain evidence="1 2">153_Feed</strain>
    </source>
</reference>
<keyword evidence="2" id="KW-1185">Reference proteome</keyword>